<reference evidence="3 4" key="1">
    <citation type="submission" date="2022-04" db="EMBL/GenBank/DDBJ databases">
        <title>Genome diversity in the genus Frankia.</title>
        <authorList>
            <person name="Carlos-Shanley C."/>
            <person name="Hahn D."/>
        </authorList>
    </citation>
    <scope>NUCLEOTIDE SEQUENCE [LARGE SCALE GENOMIC DNA]</scope>
    <source>
        <strain evidence="3 4">Ag45/Mut15</strain>
    </source>
</reference>
<accession>A0ABT0JXM3</accession>
<evidence type="ECO:0000313" key="4">
    <source>
        <dbReference type="Proteomes" id="UP001201873"/>
    </source>
</evidence>
<evidence type="ECO:0000313" key="3">
    <source>
        <dbReference type="EMBL" id="MCK9876069.1"/>
    </source>
</evidence>
<dbReference type="SUPFAM" id="SSF51735">
    <property type="entry name" value="NAD(P)-binding Rossmann-fold domains"/>
    <property type="match status" value="1"/>
</dbReference>
<evidence type="ECO:0000256" key="1">
    <source>
        <dbReference type="ARBA" id="ARBA00023002"/>
    </source>
</evidence>
<protein>
    <submittedName>
        <fullName evidence="3">FAD-binding oxidoreductase</fullName>
    </submittedName>
</protein>
<keyword evidence="1" id="KW-0560">Oxidoreductase</keyword>
<dbReference type="Pfam" id="PF01266">
    <property type="entry name" value="DAO"/>
    <property type="match status" value="1"/>
</dbReference>
<feature type="domain" description="FAD dependent oxidoreductase" evidence="2">
    <location>
        <begin position="404"/>
        <end position="826"/>
    </location>
</feature>
<sequence>MLTSRDQAPPAASDRRRTLISTALGPRAAGRLADTAAVTLRPDLAGSPAELVEALVTLRPHTLVVGANAVDATVLTRWAMAVRRTHDRRSLLLVRRGTSLAAIDLGVATELGITVRNTPEVNARHVAQFVIDRLFPAPPTAHAPTGASGTAEAGSAAADGARPILGLVGAGNINGRVARAAVARGHRLVVCAPSLVADRSAAAVWAGRHRLPLDRIQVAARAEEVLEAANAVSVAVPLTSSGRWASVDLLDAARLRTFGGDRLVCVSEPEIWTAQALLDAYDRRDLTVVLDNAPRLLVGVRTLLASRIQADGGVTRPGFTLCSAAMRAPACEADLDQAVLTALGRADLDDLTGTELFPPPAATDAILTARGATSVAATGVDRVNVEGGSPDIGAGAGAVDGPQVVVLGGGIVGLTTALLLHAQGHRRILLLDAAPADRADHAEQGTTFGGANARHLSATESLPQADLGRIDVLTRSPAAGGWALRDPATLDPVEAAWARAFADRADQPGLHAATEDLVIALNRLGLRGWSHLFTGVEATWLTGLRQDSRLTRVYLGGADLDAGEQLQRRAGGDVTRLSDEVLRRDWPGLGRTIPLPGGPRTVAGAVEVDGYAVNIHDLAGRLLRHLVGLGVEVRADSQVDSLEATGNAVLLRLAAGRLVRAGQVVVTVGGRELVRLCGSDWPGAGAVSQMLGVSLTLPNPGLHRPVKIHAGDPLGVMNVTLCPDGTLIHVSAGFGYLGLTARDAAAAADGLAELQESTLAAVGGLFPDLHRDDVRDIRICTRPATPDGLPLVTALPGHDGRVVIAAGTNAGGAVQAPAIAMLAADLLQGTARCAGLAMAGDRIGLPSIREKAPCAAE</sequence>
<dbReference type="Gene3D" id="3.40.50.720">
    <property type="entry name" value="NAD(P)-binding Rossmann-like Domain"/>
    <property type="match status" value="2"/>
</dbReference>
<proteinExistence type="predicted"/>
<dbReference type="InterPro" id="IPR036188">
    <property type="entry name" value="FAD/NAD-bd_sf"/>
</dbReference>
<name>A0ABT0JXM3_9ACTN</name>
<dbReference type="EMBL" id="JALKFT010000007">
    <property type="protein sequence ID" value="MCK9876069.1"/>
    <property type="molecule type" value="Genomic_DNA"/>
</dbReference>
<dbReference type="SUPFAM" id="SSF52283">
    <property type="entry name" value="Formate/glycerate dehydrogenase catalytic domain-like"/>
    <property type="match status" value="1"/>
</dbReference>
<dbReference type="Gene3D" id="3.50.50.60">
    <property type="entry name" value="FAD/NAD(P)-binding domain"/>
    <property type="match status" value="2"/>
</dbReference>
<dbReference type="Proteomes" id="UP001201873">
    <property type="component" value="Unassembled WGS sequence"/>
</dbReference>
<dbReference type="InterPro" id="IPR006076">
    <property type="entry name" value="FAD-dep_OxRdtase"/>
</dbReference>
<dbReference type="Gene3D" id="3.30.9.10">
    <property type="entry name" value="D-Amino Acid Oxidase, subunit A, domain 2"/>
    <property type="match status" value="1"/>
</dbReference>
<dbReference type="RefSeq" id="WP_248824418.1">
    <property type="nucleotide sequence ID" value="NZ_JALKFT010000007.1"/>
</dbReference>
<keyword evidence="4" id="KW-1185">Reference proteome</keyword>
<organism evidence="3 4">
    <name type="scientific">Frankia umida</name>
    <dbReference type="NCBI Taxonomy" id="573489"/>
    <lineage>
        <taxon>Bacteria</taxon>
        <taxon>Bacillati</taxon>
        <taxon>Actinomycetota</taxon>
        <taxon>Actinomycetes</taxon>
        <taxon>Frankiales</taxon>
        <taxon>Frankiaceae</taxon>
        <taxon>Frankia</taxon>
    </lineage>
</organism>
<dbReference type="PANTHER" id="PTHR13847:SF289">
    <property type="entry name" value="GLYCINE OXIDASE"/>
    <property type="match status" value="1"/>
</dbReference>
<dbReference type="InterPro" id="IPR036291">
    <property type="entry name" value="NAD(P)-bd_dom_sf"/>
</dbReference>
<dbReference type="SUPFAM" id="SSF51905">
    <property type="entry name" value="FAD/NAD(P)-binding domain"/>
    <property type="match status" value="1"/>
</dbReference>
<comment type="caution">
    <text evidence="3">The sequence shown here is derived from an EMBL/GenBank/DDBJ whole genome shotgun (WGS) entry which is preliminary data.</text>
</comment>
<dbReference type="PANTHER" id="PTHR13847">
    <property type="entry name" value="SARCOSINE DEHYDROGENASE-RELATED"/>
    <property type="match status" value="1"/>
</dbReference>
<gene>
    <name evidence="3" type="ORF">MXD59_09820</name>
</gene>
<evidence type="ECO:0000259" key="2">
    <source>
        <dbReference type="Pfam" id="PF01266"/>
    </source>
</evidence>